<accession>A0A317SDK6</accession>
<reference evidence="1 2" key="1">
    <citation type="submission" date="2018-03" db="EMBL/GenBank/DDBJ databases">
        <title>Genomes of Pezizomycetes fungi and the evolution of truffles.</title>
        <authorList>
            <person name="Murat C."/>
            <person name="Payen T."/>
            <person name="Noel B."/>
            <person name="Kuo A."/>
            <person name="Martin F.M."/>
        </authorList>
    </citation>
    <scope>NUCLEOTIDE SEQUENCE [LARGE SCALE GENOMIC DNA]</scope>
    <source>
        <strain evidence="1">091103-1</strain>
    </source>
</reference>
<dbReference type="Proteomes" id="UP000246991">
    <property type="component" value="Unassembled WGS sequence"/>
</dbReference>
<gene>
    <name evidence="1" type="ORF">C7212DRAFT_36931</name>
</gene>
<feature type="non-terminal residue" evidence="1">
    <location>
        <position position="1"/>
    </location>
</feature>
<dbReference type="EMBL" id="PYWC01000102">
    <property type="protein sequence ID" value="PWW72572.1"/>
    <property type="molecule type" value="Genomic_DNA"/>
</dbReference>
<proteinExistence type="predicted"/>
<feature type="non-terminal residue" evidence="1">
    <location>
        <position position="70"/>
    </location>
</feature>
<organism evidence="1 2">
    <name type="scientific">Tuber magnatum</name>
    <name type="common">white Piedmont truffle</name>
    <dbReference type="NCBI Taxonomy" id="42249"/>
    <lineage>
        <taxon>Eukaryota</taxon>
        <taxon>Fungi</taxon>
        <taxon>Dikarya</taxon>
        <taxon>Ascomycota</taxon>
        <taxon>Pezizomycotina</taxon>
        <taxon>Pezizomycetes</taxon>
        <taxon>Pezizales</taxon>
        <taxon>Tuberaceae</taxon>
        <taxon>Tuber</taxon>
    </lineage>
</organism>
<sequence>ADIWNMDVHRIALGVRSDIVVLGENGKRQAYIQSQENRIQVLVLKASSSLCCFIHSLMMFKGKDVQTSWF</sequence>
<dbReference type="OrthoDB" id="3439492at2759"/>
<evidence type="ECO:0000313" key="2">
    <source>
        <dbReference type="Proteomes" id="UP000246991"/>
    </source>
</evidence>
<protein>
    <submittedName>
        <fullName evidence="1">Uncharacterized protein</fullName>
    </submittedName>
</protein>
<name>A0A317SDK6_9PEZI</name>
<comment type="caution">
    <text evidence="1">The sequence shown here is derived from an EMBL/GenBank/DDBJ whole genome shotgun (WGS) entry which is preliminary data.</text>
</comment>
<keyword evidence="2" id="KW-1185">Reference proteome</keyword>
<dbReference type="AlphaFoldDB" id="A0A317SDK6"/>
<evidence type="ECO:0000313" key="1">
    <source>
        <dbReference type="EMBL" id="PWW72572.1"/>
    </source>
</evidence>